<organism evidence="2 3">
    <name type="scientific">Undibacterium macrobrachii</name>
    <dbReference type="NCBI Taxonomy" id="1119058"/>
    <lineage>
        <taxon>Bacteria</taxon>
        <taxon>Pseudomonadati</taxon>
        <taxon>Pseudomonadota</taxon>
        <taxon>Betaproteobacteria</taxon>
        <taxon>Burkholderiales</taxon>
        <taxon>Oxalobacteraceae</taxon>
        <taxon>Undibacterium</taxon>
    </lineage>
</organism>
<proteinExistence type="predicted"/>
<dbReference type="Proteomes" id="UP000620127">
    <property type="component" value="Unassembled WGS sequence"/>
</dbReference>
<dbReference type="InterPro" id="IPR029063">
    <property type="entry name" value="SAM-dependent_MTases_sf"/>
</dbReference>
<dbReference type="SUPFAM" id="SSF53335">
    <property type="entry name" value="S-adenosyl-L-methionine-dependent methyltransferases"/>
    <property type="match status" value="1"/>
</dbReference>
<reference evidence="3" key="1">
    <citation type="journal article" date="2019" name="Int. J. Syst. Evol. Microbiol.">
        <title>The Global Catalogue of Microorganisms (GCM) 10K type strain sequencing project: providing services to taxonomists for standard genome sequencing and annotation.</title>
        <authorList>
            <consortium name="The Broad Institute Genomics Platform"/>
            <consortium name="The Broad Institute Genome Sequencing Center for Infectious Disease"/>
            <person name="Wu L."/>
            <person name="Ma J."/>
        </authorList>
    </citation>
    <scope>NUCLEOTIDE SEQUENCE [LARGE SCALE GENOMIC DNA]</scope>
    <source>
        <strain evidence="3">KCTC 23916</strain>
    </source>
</reference>
<comment type="caution">
    <text evidence="2">The sequence shown here is derived from an EMBL/GenBank/DDBJ whole genome shotgun (WGS) entry which is preliminary data.</text>
</comment>
<sequence length="357" mass="40915">MKSDNEIYREIAGACAASICWMIDSIVILDGELKIEGWAILSEGAFDDVVFAVNGTKFSRINYPLRSPDLAEHFYYFNNTENARFSCQIEIEKIPNRQYYCLEFIQNNNQAKAARTSWWYSTHQVVLPRFESERIGRVIGSNTNFNFELGGATLYNRIELYLQNKFAIRYADLSAILDWGCGAGRLLRHFDQLSGTEVYGADIDHDNLESCIEEFPFAKFSLLPLRPPTNLPEQYFDLIIGISVCTHLSEENQFLWLEELNRISKPGALVLLSVQGDAQSALYRESASLIRERDSKGFVVKGVNPEINGIIGKSDYYLDVIQTRENILTNWRRHFEVIEFLDGFAANQDLVVLRKRN</sequence>
<evidence type="ECO:0000313" key="2">
    <source>
        <dbReference type="EMBL" id="GGX11081.1"/>
    </source>
</evidence>
<protein>
    <recommendedName>
        <fullName evidence="1">Methyltransferase domain-containing protein</fullName>
    </recommendedName>
</protein>
<dbReference type="InterPro" id="IPR041698">
    <property type="entry name" value="Methyltransf_25"/>
</dbReference>
<dbReference type="CDD" id="cd02440">
    <property type="entry name" value="AdoMet_MTases"/>
    <property type="match status" value="1"/>
</dbReference>
<evidence type="ECO:0000313" key="3">
    <source>
        <dbReference type="Proteomes" id="UP000620127"/>
    </source>
</evidence>
<dbReference type="RefSeq" id="WP_189345657.1">
    <property type="nucleotide sequence ID" value="NZ_BMYT01000002.1"/>
</dbReference>
<name>A0ABQ2XD78_9BURK</name>
<keyword evidence="3" id="KW-1185">Reference proteome</keyword>
<dbReference type="Pfam" id="PF13649">
    <property type="entry name" value="Methyltransf_25"/>
    <property type="match status" value="1"/>
</dbReference>
<gene>
    <name evidence="2" type="ORF">GCM10011282_16760</name>
</gene>
<accession>A0ABQ2XD78</accession>
<feature type="domain" description="Methyltransferase" evidence="1">
    <location>
        <begin position="176"/>
        <end position="267"/>
    </location>
</feature>
<dbReference type="Gene3D" id="3.40.50.150">
    <property type="entry name" value="Vaccinia Virus protein VP39"/>
    <property type="match status" value="1"/>
</dbReference>
<evidence type="ECO:0000259" key="1">
    <source>
        <dbReference type="Pfam" id="PF13649"/>
    </source>
</evidence>
<dbReference type="EMBL" id="BMYT01000002">
    <property type="protein sequence ID" value="GGX11081.1"/>
    <property type="molecule type" value="Genomic_DNA"/>
</dbReference>